<feature type="non-terminal residue" evidence="2">
    <location>
        <position position="171"/>
    </location>
</feature>
<protein>
    <recommendedName>
        <fullName evidence="4">G protein-coupled receptor</fullName>
    </recommendedName>
</protein>
<keyword evidence="1" id="KW-0812">Transmembrane</keyword>
<evidence type="ECO:0000313" key="2">
    <source>
        <dbReference type="EMBL" id="GMT24785.1"/>
    </source>
</evidence>
<evidence type="ECO:0008006" key="4">
    <source>
        <dbReference type="Google" id="ProtNLM"/>
    </source>
</evidence>
<dbReference type="InterPro" id="IPR053220">
    <property type="entry name" value="Nematode_rcpt-like_serp_H"/>
</dbReference>
<keyword evidence="1" id="KW-1133">Transmembrane helix</keyword>
<evidence type="ECO:0000256" key="1">
    <source>
        <dbReference type="SAM" id="Phobius"/>
    </source>
</evidence>
<evidence type="ECO:0000313" key="3">
    <source>
        <dbReference type="Proteomes" id="UP001432322"/>
    </source>
</evidence>
<accession>A0AAV5VYY9</accession>
<sequence>TSLSHSISLRELSLMSNQSFYITESAQHAYLTAQRLIFAFSASFILLVLFCLLRETPPHQASIKNHLIVIQITLCAKDVFMDVLFEPIILLPVPAGYCCGLLCRGTMHIQYQFIILMALYVIIGISILLCCLFRHQHLLPEQHWMKMGKLLNLAGAFGISLFLHMFKLLHT</sequence>
<feature type="transmembrane region" description="Helical" evidence="1">
    <location>
        <begin position="113"/>
        <end position="135"/>
    </location>
</feature>
<name>A0AAV5VYY9_9BILA</name>
<reference evidence="2" key="1">
    <citation type="submission" date="2023-10" db="EMBL/GenBank/DDBJ databases">
        <title>Genome assembly of Pristionchus species.</title>
        <authorList>
            <person name="Yoshida K."/>
            <person name="Sommer R.J."/>
        </authorList>
    </citation>
    <scope>NUCLEOTIDE SEQUENCE</scope>
    <source>
        <strain evidence="2">RS5133</strain>
    </source>
</reference>
<dbReference type="Proteomes" id="UP001432322">
    <property type="component" value="Unassembled WGS sequence"/>
</dbReference>
<dbReference type="InterPro" id="IPR019422">
    <property type="entry name" value="7TM_GPCR_serpentine_rcpt_Srh"/>
</dbReference>
<comment type="caution">
    <text evidence="2">The sequence shown here is derived from an EMBL/GenBank/DDBJ whole genome shotgun (WGS) entry which is preliminary data.</text>
</comment>
<feature type="transmembrane region" description="Helical" evidence="1">
    <location>
        <begin position="150"/>
        <end position="169"/>
    </location>
</feature>
<keyword evidence="1" id="KW-0472">Membrane</keyword>
<feature type="non-terminal residue" evidence="2">
    <location>
        <position position="1"/>
    </location>
</feature>
<dbReference type="Pfam" id="PF10318">
    <property type="entry name" value="7TM_GPCR_Srh"/>
    <property type="match status" value="1"/>
</dbReference>
<dbReference type="PANTHER" id="PTHR22941:SF26">
    <property type="entry name" value="SERPENTINE RECEPTOR, CLASS H"/>
    <property type="match status" value="1"/>
</dbReference>
<organism evidence="2 3">
    <name type="scientific">Pristionchus fissidentatus</name>
    <dbReference type="NCBI Taxonomy" id="1538716"/>
    <lineage>
        <taxon>Eukaryota</taxon>
        <taxon>Metazoa</taxon>
        <taxon>Ecdysozoa</taxon>
        <taxon>Nematoda</taxon>
        <taxon>Chromadorea</taxon>
        <taxon>Rhabditida</taxon>
        <taxon>Rhabditina</taxon>
        <taxon>Diplogasteromorpha</taxon>
        <taxon>Diplogasteroidea</taxon>
        <taxon>Neodiplogasteridae</taxon>
        <taxon>Pristionchus</taxon>
    </lineage>
</organism>
<dbReference type="PANTHER" id="PTHR22941">
    <property type="entry name" value="SERPENTINE RECEPTOR"/>
    <property type="match status" value="1"/>
</dbReference>
<keyword evidence="3" id="KW-1185">Reference proteome</keyword>
<dbReference type="AlphaFoldDB" id="A0AAV5VYY9"/>
<dbReference type="EMBL" id="BTSY01000004">
    <property type="protein sequence ID" value="GMT24785.1"/>
    <property type="molecule type" value="Genomic_DNA"/>
</dbReference>
<feature type="transmembrane region" description="Helical" evidence="1">
    <location>
        <begin position="36"/>
        <end position="53"/>
    </location>
</feature>
<proteinExistence type="predicted"/>
<gene>
    <name evidence="2" type="ORF">PFISCL1PPCAC_16082</name>
</gene>